<keyword evidence="2" id="KW-1185">Reference proteome</keyword>
<dbReference type="AlphaFoldDB" id="A0A9D4NFA0"/>
<comment type="caution">
    <text evidence="1">The sequence shown here is derived from an EMBL/GenBank/DDBJ whole genome shotgun (WGS) entry which is preliminary data.</text>
</comment>
<reference evidence="1" key="2">
    <citation type="submission" date="2020-11" db="EMBL/GenBank/DDBJ databases">
        <authorList>
            <person name="McCartney M.A."/>
            <person name="Auch B."/>
            <person name="Kono T."/>
            <person name="Mallez S."/>
            <person name="Becker A."/>
            <person name="Gohl D.M."/>
            <person name="Silverstein K.A.T."/>
            <person name="Koren S."/>
            <person name="Bechman K.B."/>
            <person name="Herman A."/>
            <person name="Abrahante J.E."/>
            <person name="Garbe J."/>
        </authorList>
    </citation>
    <scope>NUCLEOTIDE SEQUENCE</scope>
    <source>
        <strain evidence="1">Duluth1</strain>
        <tissue evidence="1">Whole animal</tissue>
    </source>
</reference>
<reference evidence="1" key="1">
    <citation type="journal article" date="2019" name="bioRxiv">
        <title>The Genome of the Zebra Mussel, Dreissena polymorpha: A Resource for Invasive Species Research.</title>
        <authorList>
            <person name="McCartney M.A."/>
            <person name="Auch B."/>
            <person name="Kono T."/>
            <person name="Mallez S."/>
            <person name="Zhang Y."/>
            <person name="Obille A."/>
            <person name="Becker A."/>
            <person name="Abrahante J.E."/>
            <person name="Garbe J."/>
            <person name="Badalamenti J.P."/>
            <person name="Herman A."/>
            <person name="Mangelson H."/>
            <person name="Liachko I."/>
            <person name="Sullivan S."/>
            <person name="Sone E.D."/>
            <person name="Koren S."/>
            <person name="Silverstein K.A.T."/>
            <person name="Beckman K.B."/>
            <person name="Gohl D.M."/>
        </authorList>
    </citation>
    <scope>NUCLEOTIDE SEQUENCE</scope>
    <source>
        <strain evidence="1">Duluth1</strain>
        <tissue evidence="1">Whole animal</tissue>
    </source>
</reference>
<dbReference type="Proteomes" id="UP000828390">
    <property type="component" value="Unassembled WGS sequence"/>
</dbReference>
<evidence type="ECO:0000313" key="1">
    <source>
        <dbReference type="EMBL" id="KAH3895413.1"/>
    </source>
</evidence>
<name>A0A9D4NFA0_DREPO</name>
<accession>A0A9D4NFA0</accession>
<proteinExistence type="predicted"/>
<evidence type="ECO:0000313" key="2">
    <source>
        <dbReference type="Proteomes" id="UP000828390"/>
    </source>
</evidence>
<protein>
    <submittedName>
        <fullName evidence="1">Uncharacterized protein</fullName>
    </submittedName>
</protein>
<organism evidence="1 2">
    <name type="scientific">Dreissena polymorpha</name>
    <name type="common">Zebra mussel</name>
    <name type="synonym">Mytilus polymorpha</name>
    <dbReference type="NCBI Taxonomy" id="45954"/>
    <lineage>
        <taxon>Eukaryota</taxon>
        <taxon>Metazoa</taxon>
        <taxon>Spiralia</taxon>
        <taxon>Lophotrochozoa</taxon>
        <taxon>Mollusca</taxon>
        <taxon>Bivalvia</taxon>
        <taxon>Autobranchia</taxon>
        <taxon>Heteroconchia</taxon>
        <taxon>Euheterodonta</taxon>
        <taxon>Imparidentia</taxon>
        <taxon>Neoheterodontei</taxon>
        <taxon>Myida</taxon>
        <taxon>Dreissenoidea</taxon>
        <taxon>Dreissenidae</taxon>
        <taxon>Dreissena</taxon>
    </lineage>
</organism>
<gene>
    <name evidence="1" type="ORF">DPMN_019577</name>
</gene>
<dbReference type="EMBL" id="JAIWYP010000001">
    <property type="protein sequence ID" value="KAH3895413.1"/>
    <property type="molecule type" value="Genomic_DNA"/>
</dbReference>
<sequence length="109" mass="12009">MPMDSASCRGSRLASACLGIQMRSFAAKCDLPPHTEAASTAFSASTVAPCRRRSQILQPTRHKLNPRLRHGQIISTRPNRVFTRRIAVALGIYPRNDAESVLTSRTFAE</sequence>